<evidence type="ECO:0000313" key="2">
    <source>
        <dbReference type="EMBL" id="OWF41240.1"/>
    </source>
</evidence>
<reference evidence="2 3" key="1">
    <citation type="journal article" date="2017" name="Nat. Ecol. Evol.">
        <title>Scallop genome provides insights into evolution of bilaterian karyotype and development.</title>
        <authorList>
            <person name="Wang S."/>
            <person name="Zhang J."/>
            <person name="Jiao W."/>
            <person name="Li J."/>
            <person name="Xun X."/>
            <person name="Sun Y."/>
            <person name="Guo X."/>
            <person name="Huan P."/>
            <person name="Dong B."/>
            <person name="Zhang L."/>
            <person name="Hu X."/>
            <person name="Sun X."/>
            <person name="Wang J."/>
            <person name="Zhao C."/>
            <person name="Wang Y."/>
            <person name="Wang D."/>
            <person name="Huang X."/>
            <person name="Wang R."/>
            <person name="Lv J."/>
            <person name="Li Y."/>
            <person name="Zhang Z."/>
            <person name="Liu B."/>
            <person name="Lu W."/>
            <person name="Hui Y."/>
            <person name="Liang J."/>
            <person name="Zhou Z."/>
            <person name="Hou R."/>
            <person name="Li X."/>
            <person name="Liu Y."/>
            <person name="Li H."/>
            <person name="Ning X."/>
            <person name="Lin Y."/>
            <person name="Zhao L."/>
            <person name="Xing Q."/>
            <person name="Dou J."/>
            <person name="Li Y."/>
            <person name="Mao J."/>
            <person name="Guo H."/>
            <person name="Dou H."/>
            <person name="Li T."/>
            <person name="Mu C."/>
            <person name="Jiang W."/>
            <person name="Fu Q."/>
            <person name="Fu X."/>
            <person name="Miao Y."/>
            <person name="Liu J."/>
            <person name="Yu Q."/>
            <person name="Li R."/>
            <person name="Liao H."/>
            <person name="Li X."/>
            <person name="Kong Y."/>
            <person name="Jiang Z."/>
            <person name="Chourrout D."/>
            <person name="Li R."/>
            <person name="Bao Z."/>
        </authorList>
    </citation>
    <scope>NUCLEOTIDE SEQUENCE [LARGE SCALE GENOMIC DNA]</scope>
    <source>
        <strain evidence="2 3">PY_sf001</strain>
    </source>
</reference>
<evidence type="ECO:0000256" key="1">
    <source>
        <dbReference type="SAM" id="MobiDB-lite"/>
    </source>
</evidence>
<feature type="region of interest" description="Disordered" evidence="1">
    <location>
        <begin position="753"/>
        <end position="780"/>
    </location>
</feature>
<feature type="compositionally biased region" description="Polar residues" evidence="1">
    <location>
        <begin position="887"/>
        <end position="899"/>
    </location>
</feature>
<feature type="region of interest" description="Disordered" evidence="1">
    <location>
        <begin position="1"/>
        <end position="247"/>
    </location>
</feature>
<dbReference type="Proteomes" id="UP000242188">
    <property type="component" value="Unassembled WGS sequence"/>
</dbReference>
<feature type="region of interest" description="Disordered" evidence="1">
    <location>
        <begin position="309"/>
        <end position="335"/>
    </location>
</feature>
<feature type="region of interest" description="Disordered" evidence="1">
    <location>
        <begin position="871"/>
        <end position="899"/>
    </location>
</feature>
<proteinExistence type="predicted"/>
<accession>A0A210PXM2</accession>
<feature type="compositionally biased region" description="Polar residues" evidence="1">
    <location>
        <begin position="799"/>
        <end position="840"/>
    </location>
</feature>
<feature type="compositionally biased region" description="Polar residues" evidence="1">
    <location>
        <begin position="222"/>
        <end position="244"/>
    </location>
</feature>
<dbReference type="OrthoDB" id="6113746at2759"/>
<comment type="caution">
    <text evidence="2">The sequence shown here is derived from an EMBL/GenBank/DDBJ whole genome shotgun (WGS) entry which is preliminary data.</text>
</comment>
<feature type="compositionally biased region" description="Polar residues" evidence="1">
    <location>
        <begin position="80"/>
        <end position="91"/>
    </location>
</feature>
<organism evidence="2 3">
    <name type="scientific">Mizuhopecten yessoensis</name>
    <name type="common">Japanese scallop</name>
    <name type="synonym">Patinopecten yessoensis</name>
    <dbReference type="NCBI Taxonomy" id="6573"/>
    <lineage>
        <taxon>Eukaryota</taxon>
        <taxon>Metazoa</taxon>
        <taxon>Spiralia</taxon>
        <taxon>Lophotrochozoa</taxon>
        <taxon>Mollusca</taxon>
        <taxon>Bivalvia</taxon>
        <taxon>Autobranchia</taxon>
        <taxon>Pteriomorphia</taxon>
        <taxon>Pectinida</taxon>
        <taxon>Pectinoidea</taxon>
        <taxon>Pectinidae</taxon>
        <taxon>Mizuhopecten</taxon>
    </lineage>
</organism>
<gene>
    <name evidence="2" type="ORF">KP79_PYT21420</name>
</gene>
<feature type="compositionally biased region" description="Low complexity" evidence="1">
    <location>
        <begin position="378"/>
        <end position="402"/>
    </location>
</feature>
<feature type="region of interest" description="Disordered" evidence="1">
    <location>
        <begin position="363"/>
        <end position="418"/>
    </location>
</feature>
<protein>
    <submittedName>
        <fullName evidence="2">Uncharacterized protein</fullName>
    </submittedName>
</protein>
<feature type="compositionally biased region" description="Polar residues" evidence="1">
    <location>
        <begin position="157"/>
        <end position="168"/>
    </location>
</feature>
<feature type="region of interest" description="Disordered" evidence="1">
    <location>
        <begin position="796"/>
        <end position="858"/>
    </location>
</feature>
<feature type="compositionally biased region" description="Polar residues" evidence="1">
    <location>
        <begin position="99"/>
        <end position="110"/>
    </location>
</feature>
<keyword evidence="3" id="KW-1185">Reference proteome</keyword>
<feature type="compositionally biased region" description="Polar residues" evidence="1">
    <location>
        <begin position="871"/>
        <end position="880"/>
    </location>
</feature>
<feature type="compositionally biased region" description="Polar residues" evidence="1">
    <location>
        <begin position="1"/>
        <end position="27"/>
    </location>
</feature>
<dbReference type="AlphaFoldDB" id="A0A210PXM2"/>
<evidence type="ECO:0000313" key="3">
    <source>
        <dbReference type="Proteomes" id="UP000242188"/>
    </source>
</evidence>
<feature type="compositionally biased region" description="Basic and acidic residues" evidence="1">
    <location>
        <begin position="309"/>
        <end position="326"/>
    </location>
</feature>
<sequence length="924" mass="102063">MTSTSHQQVLQSSSRPSHMIENYQQSFIPRRMPQASRKTQQDTVNRDDKLTPPLPPRSIDVRKSTDQAGEFPPKGGISSLLKTSPNSSVLTQRYPYNRTIPNSVGSTGRPFSSLPRRVNDKPKNNVQVNESRSRPYSQRSDRVESVHSPTGQGGDTGYSTQGRPSNNQTDHRTGVVNPYNKQSEYETKTVVSQDLPPQIPPRGLPHRVTTNGMPPSPKSPGHDSNPSPTGSASTPEPQPLTRTNVTKHDIIWTVDKEADEGVSDLLSPPMKHLTPEVTAQMLDNFDPHDVLDSASDSSADTMIMMTTEEEKRNEESINHSKQKYESKNTFPASDESVVPEITNSIISKGNGVRSNLKVTFMSPKRQVSEDESLDDGYGTNSSSGTSLSSPLSSSSSSSTTNSDLENSYNQGNGCNVKRDVKASVNGPIIKPALTNNQPSTRNTWAVRRRNKMVESQDNSLQEKLRQLAIIEEEENIQNVQSAPDVSPEVTTANHVNNNDFSDRVYMYEKGGTELGANTEMRSARTHSGENIGPPEDLRRFEGDLSDKFTDMDRNYRNYYDFDKTNENLKDDSKVLYFHQKTMKQNYGNDNYYNPHAHRNSQNMGQFQIGQLDPSMQPPGSSGVPMLSLKSMVSMDTRGPNSARSDYGGHVPFGGDIPARSLSYQSGSSIGNMSTSSDFVKGNTSCDNIFANGGMDGMPHKGRFISVDNVNQNGRRPFFASSADIYNMFQSGNNLATQIHRPASYRHSFHEMPSSGHVVVDSSQLQPEQRPRAASASVTMQSKSSWNLFGSMFGKKKTKNLQQKTENSSESQQKSATNGQQGQEKASTLKSSGKKSSQNSRIFPKEPSKPVPPPPVGQKQQYTVVPLIRTPKAQQMKNPTSHDFGVRGQSQTLPTRGSYDNSVYKSRFKTVTTDEGDTQKLSTLV</sequence>
<name>A0A210PXM2_MIZYE</name>
<dbReference type="EMBL" id="NEDP02005415">
    <property type="protein sequence ID" value="OWF41240.1"/>
    <property type="molecule type" value="Genomic_DNA"/>
</dbReference>
<feature type="compositionally biased region" description="Polar residues" evidence="1">
    <location>
        <begin position="124"/>
        <end position="138"/>
    </location>
</feature>
<feature type="compositionally biased region" description="Polar residues" evidence="1">
    <location>
        <begin position="403"/>
        <end position="413"/>
    </location>
</feature>